<dbReference type="InterPro" id="IPR005171">
    <property type="entry name" value="Cyt_c_oxidase_su4_prok"/>
</dbReference>
<organism evidence="7 8">
    <name type="scientific">Desulfopila aestuarii DSM 18488</name>
    <dbReference type="NCBI Taxonomy" id="1121416"/>
    <lineage>
        <taxon>Bacteria</taxon>
        <taxon>Pseudomonadati</taxon>
        <taxon>Thermodesulfobacteriota</taxon>
        <taxon>Desulfobulbia</taxon>
        <taxon>Desulfobulbales</taxon>
        <taxon>Desulfocapsaceae</taxon>
        <taxon>Desulfopila</taxon>
    </lineage>
</organism>
<dbReference type="AlphaFoldDB" id="A0A1M7YCC7"/>
<gene>
    <name evidence="7" type="ORF">SAMN02745220_03320</name>
</gene>
<name>A0A1M7YCC7_9BACT</name>
<reference evidence="7 8" key="1">
    <citation type="submission" date="2016-12" db="EMBL/GenBank/DDBJ databases">
        <authorList>
            <person name="Song W.-J."/>
            <person name="Kurnit D.M."/>
        </authorList>
    </citation>
    <scope>NUCLEOTIDE SEQUENCE [LARGE SCALE GENOMIC DNA]</scope>
    <source>
        <strain evidence="7 8">DSM 18488</strain>
    </source>
</reference>
<evidence type="ECO:0000256" key="4">
    <source>
        <dbReference type="ARBA" id="ARBA00022989"/>
    </source>
</evidence>
<keyword evidence="4 6" id="KW-1133">Transmembrane helix</keyword>
<keyword evidence="2" id="KW-1003">Cell membrane</keyword>
<protein>
    <submittedName>
        <fullName evidence="7">Cytochrome c oxidase subunit 4</fullName>
    </submittedName>
</protein>
<keyword evidence="5 6" id="KW-0472">Membrane</keyword>
<evidence type="ECO:0000256" key="2">
    <source>
        <dbReference type="ARBA" id="ARBA00022475"/>
    </source>
</evidence>
<evidence type="ECO:0000256" key="1">
    <source>
        <dbReference type="ARBA" id="ARBA00004651"/>
    </source>
</evidence>
<feature type="transmembrane region" description="Helical" evidence="6">
    <location>
        <begin position="40"/>
        <end position="60"/>
    </location>
</feature>
<dbReference type="RefSeq" id="WP_234981200.1">
    <property type="nucleotide sequence ID" value="NZ_FRFE01000017.1"/>
</dbReference>
<dbReference type="GO" id="GO:0005886">
    <property type="term" value="C:plasma membrane"/>
    <property type="evidence" value="ECO:0007669"/>
    <property type="project" value="UniProtKB-SubCell"/>
</dbReference>
<accession>A0A1M7YCC7</accession>
<dbReference type="EMBL" id="FRFE01000017">
    <property type="protein sequence ID" value="SHO50226.1"/>
    <property type="molecule type" value="Genomic_DNA"/>
</dbReference>
<dbReference type="Proteomes" id="UP000184603">
    <property type="component" value="Unassembled WGS sequence"/>
</dbReference>
<evidence type="ECO:0000256" key="6">
    <source>
        <dbReference type="SAM" id="Phobius"/>
    </source>
</evidence>
<dbReference type="STRING" id="1121416.SAMN02745220_03320"/>
<dbReference type="InterPro" id="IPR011743">
    <property type="entry name" value="Caa3_sub_IV"/>
</dbReference>
<evidence type="ECO:0000256" key="5">
    <source>
        <dbReference type="ARBA" id="ARBA00023136"/>
    </source>
</evidence>
<keyword evidence="8" id="KW-1185">Reference proteome</keyword>
<comment type="subcellular location">
    <subcellularLocation>
        <location evidence="1">Cell membrane</location>
        <topology evidence="1">Multi-pass membrane protein</topology>
    </subcellularLocation>
</comment>
<feature type="transmembrane region" description="Helical" evidence="6">
    <location>
        <begin position="72"/>
        <end position="90"/>
    </location>
</feature>
<evidence type="ECO:0000313" key="8">
    <source>
        <dbReference type="Proteomes" id="UP000184603"/>
    </source>
</evidence>
<proteinExistence type="predicted"/>
<evidence type="ECO:0000256" key="3">
    <source>
        <dbReference type="ARBA" id="ARBA00022692"/>
    </source>
</evidence>
<sequence length="95" mass="10595">MGAHEEHHILSYGKLAAVLAGLLALTLVTIGVSYVDLGFWNVPVALTIASTKVTLVLLFFMHLKYEGKAITWSFIATIFFLAIMITFTFWDVAFR</sequence>
<feature type="transmembrane region" description="Helical" evidence="6">
    <location>
        <begin position="12"/>
        <end position="34"/>
    </location>
</feature>
<evidence type="ECO:0000313" key="7">
    <source>
        <dbReference type="EMBL" id="SHO50226.1"/>
    </source>
</evidence>
<dbReference type="NCBIfam" id="TIGR02229">
    <property type="entry name" value="caa3_sub_IV"/>
    <property type="match status" value="1"/>
</dbReference>
<keyword evidence="3 6" id="KW-0812">Transmembrane</keyword>
<dbReference type="Pfam" id="PF03626">
    <property type="entry name" value="COX4_pro"/>
    <property type="match status" value="1"/>
</dbReference>